<reference evidence="1" key="2">
    <citation type="submission" date="2015-07" db="EMBL/GenBank/DDBJ databases">
        <authorList>
            <person name="Noorani M."/>
        </authorList>
    </citation>
    <scope>NUCLEOTIDE SEQUENCE</scope>
    <source>
        <strain evidence="1">Yugu1</strain>
    </source>
</reference>
<dbReference type="AlphaFoldDB" id="A0A368Q436"/>
<dbReference type="PANTHER" id="PTHR44947">
    <property type="entry name" value="OS05G0501001 PROTEIN"/>
    <property type="match status" value="1"/>
</dbReference>
<accession>A0A368Q436</accession>
<name>A0A368Q436_SETIT</name>
<evidence type="ECO:0000313" key="1">
    <source>
        <dbReference type="EMBL" id="RCV12787.1"/>
    </source>
</evidence>
<dbReference type="EMBL" id="CM003529">
    <property type="protein sequence ID" value="RCV12787.1"/>
    <property type="molecule type" value="Genomic_DNA"/>
</dbReference>
<proteinExistence type="predicted"/>
<sequence>MSGSSCWSSAHTHVCWFSGISHMVRVDMHFISKLSFLLRIYHTSKLKQRIRVAVLAVRSVSMHVPCYHSFITKLKRRERIQVRGGNRTRAHGVSSADCLSIQALPIPFAPPLLQSRLPPCCRRCFPDGTRCRPGRREVERASGRRRRRHHQHHRVLVCHQYRHHSRFQRERRRRRRRHSLRVLLGNRRRHRLLQNGRPYLVGVVRFIPLKKTNAQIPGEVLLISYNHHHLLHRNKIFILLDLLRTLHQSLRHRHHWHKDNPQLLPKCQGKRKTEEIIQGFAILEDNIDKIVVVTQERKQACEKTTEAHLEISRMRLKAAQEEKEAKLLQVKAAVYDSLLQQDTSQMIEESKARRDKTLTVMEKKLFSNNDEV</sequence>
<organism evidence="1">
    <name type="scientific">Setaria italica</name>
    <name type="common">Foxtail millet</name>
    <name type="synonym">Panicum italicum</name>
    <dbReference type="NCBI Taxonomy" id="4555"/>
    <lineage>
        <taxon>Eukaryota</taxon>
        <taxon>Viridiplantae</taxon>
        <taxon>Streptophyta</taxon>
        <taxon>Embryophyta</taxon>
        <taxon>Tracheophyta</taxon>
        <taxon>Spermatophyta</taxon>
        <taxon>Magnoliopsida</taxon>
        <taxon>Liliopsida</taxon>
        <taxon>Poales</taxon>
        <taxon>Poaceae</taxon>
        <taxon>PACMAD clade</taxon>
        <taxon>Panicoideae</taxon>
        <taxon>Panicodae</taxon>
        <taxon>Paniceae</taxon>
        <taxon>Cenchrinae</taxon>
        <taxon>Setaria</taxon>
    </lineage>
</organism>
<protein>
    <submittedName>
        <fullName evidence="1">Uncharacterized protein</fullName>
    </submittedName>
</protein>
<gene>
    <name evidence="1" type="ORF">SETIT_2G296100v2</name>
</gene>
<dbReference type="STRING" id="4555.A0A368Q436"/>
<reference evidence="1" key="1">
    <citation type="journal article" date="2012" name="Nat. Biotechnol.">
        <title>Reference genome sequence of the model plant Setaria.</title>
        <authorList>
            <person name="Bennetzen J.L."/>
            <person name="Schmutz J."/>
            <person name="Wang H."/>
            <person name="Percifield R."/>
            <person name="Hawkins J."/>
            <person name="Pontaroli A.C."/>
            <person name="Estep M."/>
            <person name="Feng L."/>
            <person name="Vaughn J.N."/>
            <person name="Grimwood J."/>
            <person name="Jenkins J."/>
            <person name="Barry K."/>
            <person name="Lindquist E."/>
            <person name="Hellsten U."/>
            <person name="Deshpande S."/>
            <person name="Wang X."/>
            <person name="Wu X."/>
            <person name="Mitros T."/>
            <person name="Triplett J."/>
            <person name="Yang X."/>
            <person name="Ye C.Y."/>
            <person name="Mauro-Herrera M."/>
            <person name="Wang L."/>
            <person name="Li P."/>
            <person name="Sharma M."/>
            <person name="Sharma R."/>
            <person name="Ronald P.C."/>
            <person name="Panaud O."/>
            <person name="Kellogg E.A."/>
            <person name="Brutnell T.P."/>
            <person name="Doust A.N."/>
            <person name="Tuskan G.A."/>
            <person name="Rokhsar D."/>
            <person name="Devos K.M."/>
        </authorList>
    </citation>
    <scope>NUCLEOTIDE SEQUENCE [LARGE SCALE GENOMIC DNA]</scope>
    <source>
        <strain evidence="1">Yugu1</strain>
    </source>
</reference>
<dbReference type="OrthoDB" id="687597at2759"/>
<dbReference type="PANTHER" id="PTHR44947:SF1">
    <property type="entry name" value="OS11G0303800 PROTEIN"/>
    <property type="match status" value="1"/>
</dbReference>